<dbReference type="Proteomes" id="UP000075321">
    <property type="component" value="Unassembled WGS sequence"/>
</dbReference>
<comment type="caution">
    <text evidence="1">The sequence shown here is derived from an EMBL/GenBank/DDBJ whole genome shotgun (WGS) entry which is preliminary data.</text>
</comment>
<protein>
    <submittedName>
        <fullName evidence="1">Uncharacterized protein</fullName>
    </submittedName>
</protein>
<reference evidence="1 2" key="1">
    <citation type="submission" date="2016-02" db="EMBL/GenBank/DDBJ databases">
        <title>Genome sequence of Halalkalicoccus paucihalophilus DSM 24557.</title>
        <authorList>
            <person name="Poehlein A."/>
            <person name="Daniel R."/>
        </authorList>
    </citation>
    <scope>NUCLEOTIDE SEQUENCE [LARGE SCALE GENOMIC DNA]</scope>
    <source>
        <strain evidence="1 2">DSM 24557</strain>
    </source>
</reference>
<keyword evidence="2" id="KW-1185">Reference proteome</keyword>
<evidence type="ECO:0000313" key="2">
    <source>
        <dbReference type="Proteomes" id="UP000075321"/>
    </source>
</evidence>
<proteinExistence type="predicted"/>
<gene>
    <name evidence="1" type="ORF">HAPAU_32040</name>
</gene>
<dbReference type="PATRIC" id="fig|1008153.3.peg.3357"/>
<dbReference type="EMBL" id="LTAZ01000012">
    <property type="protein sequence ID" value="KYH24827.1"/>
    <property type="molecule type" value="Genomic_DNA"/>
</dbReference>
<accession>A0A151ABS9</accession>
<name>A0A151ABS9_9EURY</name>
<evidence type="ECO:0000313" key="1">
    <source>
        <dbReference type="EMBL" id="KYH24827.1"/>
    </source>
</evidence>
<sequence length="141" mass="15855">MSAKVCSLLRVSDISLDTMSLEQSADSSLAEQLQALHDTAPQRYSLLERYAEDLRQALEQSARNYASAKQLYSIWDDPPFEPQLFGQLLSTAAGLEILRIYTHRSNHNRYDLTAYDSARMDQLVLLLADETASAINVESID</sequence>
<organism evidence="1 2">
    <name type="scientific">Halalkalicoccus paucihalophilus</name>
    <dbReference type="NCBI Taxonomy" id="1008153"/>
    <lineage>
        <taxon>Archaea</taxon>
        <taxon>Methanobacteriati</taxon>
        <taxon>Methanobacteriota</taxon>
        <taxon>Stenosarchaea group</taxon>
        <taxon>Halobacteria</taxon>
        <taxon>Halobacteriales</taxon>
        <taxon>Halococcaceae</taxon>
        <taxon>Halalkalicoccus</taxon>
    </lineage>
</organism>
<dbReference type="AlphaFoldDB" id="A0A151ABS9"/>
<dbReference type="RefSeq" id="WP_245634167.1">
    <property type="nucleotide sequence ID" value="NZ_LTAZ01000012.1"/>
</dbReference>